<comment type="similarity">
    <text evidence="7">Belongs to the glycosyltransferase 87 family.</text>
</comment>
<dbReference type="GO" id="GO:0016758">
    <property type="term" value="F:hexosyltransferase activity"/>
    <property type="evidence" value="ECO:0007669"/>
    <property type="project" value="InterPro"/>
</dbReference>
<evidence type="ECO:0000256" key="4">
    <source>
        <dbReference type="ARBA" id="ARBA00022692"/>
    </source>
</evidence>
<feature type="compositionally biased region" description="Gly residues" evidence="8">
    <location>
        <begin position="35"/>
        <end position="54"/>
    </location>
</feature>
<organism evidence="10 11">
    <name type="scientific">Actinacidiphila rubida</name>
    <dbReference type="NCBI Taxonomy" id="310780"/>
    <lineage>
        <taxon>Bacteria</taxon>
        <taxon>Bacillati</taxon>
        <taxon>Actinomycetota</taxon>
        <taxon>Actinomycetes</taxon>
        <taxon>Kitasatosporales</taxon>
        <taxon>Streptomycetaceae</taxon>
        <taxon>Actinacidiphila</taxon>
    </lineage>
</organism>
<dbReference type="Proteomes" id="UP000181951">
    <property type="component" value="Unassembled WGS sequence"/>
</dbReference>
<evidence type="ECO:0000313" key="10">
    <source>
        <dbReference type="EMBL" id="SEO90152.1"/>
    </source>
</evidence>
<dbReference type="AlphaFoldDB" id="A0A1H8TGV4"/>
<dbReference type="InterPro" id="IPR018584">
    <property type="entry name" value="GT87"/>
</dbReference>
<feature type="transmembrane region" description="Helical" evidence="9">
    <location>
        <begin position="230"/>
        <end position="249"/>
    </location>
</feature>
<feature type="region of interest" description="Disordered" evidence="8">
    <location>
        <begin position="20"/>
        <end position="99"/>
    </location>
</feature>
<evidence type="ECO:0000256" key="2">
    <source>
        <dbReference type="ARBA" id="ARBA00022475"/>
    </source>
</evidence>
<dbReference type="GO" id="GO:0005886">
    <property type="term" value="C:plasma membrane"/>
    <property type="evidence" value="ECO:0007669"/>
    <property type="project" value="UniProtKB-SubCell"/>
</dbReference>
<keyword evidence="11" id="KW-1185">Reference proteome</keyword>
<proteinExistence type="inferred from homology"/>
<sequence>MSCPRPRRACCYVRRIQRQNGSNHDKRLPGAPMNGAGGGDGRGVAGRGSGAGAGRGRDRVLGLGPGLGRELVRGPQRGRRPGGQRDAGEERQGPGVDAPGAWLRARASLPAQGAALLLLVLTVTEIASSAANGLDNRVLVTAGRALLDGRSPYADKRLLYLPSSVPLAVPEAELGARVLQVLVPVVTALAILAGWRAALRIFDVGLRSRLGVAVAGGLAYFAPFRSEVGLGNWTVASVLALPVALGLAARNRWTAAAAVIGAAIACKPMLLPVALLFVFARRWRALAVLAGIPLAASALAALLIPRPGLLVTKTLPFLLHGQDAFARPYDASLGTVLPRAGVPHLPAVLIAAALAAAGVAAAWIRWRRGGDGRLRLVETASMLMLATFVLSRPAFLHYVLVVLPVLLASLPLRGAVPRSPWFWIVLLPQNGALLVPALESLQRRAFRDAVMLTGLCLVLTAHCLRRPAPAPPDAAGCPAARAAHPLPTGPPGAAGPAGPGAPAGRSH</sequence>
<feature type="region of interest" description="Disordered" evidence="8">
    <location>
        <begin position="474"/>
        <end position="507"/>
    </location>
</feature>
<evidence type="ECO:0000256" key="7">
    <source>
        <dbReference type="ARBA" id="ARBA00024033"/>
    </source>
</evidence>
<evidence type="ECO:0000256" key="8">
    <source>
        <dbReference type="SAM" id="MobiDB-lite"/>
    </source>
</evidence>
<keyword evidence="3 10" id="KW-0808">Transferase</keyword>
<feature type="transmembrane region" description="Helical" evidence="9">
    <location>
        <begin position="178"/>
        <end position="198"/>
    </location>
</feature>
<dbReference type="Pfam" id="PF09594">
    <property type="entry name" value="GT87"/>
    <property type="match status" value="1"/>
</dbReference>
<feature type="compositionally biased region" description="Low complexity" evidence="8">
    <location>
        <begin position="494"/>
        <end position="507"/>
    </location>
</feature>
<feature type="transmembrane region" description="Helical" evidence="9">
    <location>
        <begin position="376"/>
        <end position="400"/>
    </location>
</feature>
<evidence type="ECO:0000313" key="11">
    <source>
        <dbReference type="Proteomes" id="UP000181951"/>
    </source>
</evidence>
<evidence type="ECO:0000256" key="5">
    <source>
        <dbReference type="ARBA" id="ARBA00022989"/>
    </source>
</evidence>
<keyword evidence="4 9" id="KW-0812">Transmembrane</keyword>
<keyword evidence="2" id="KW-1003">Cell membrane</keyword>
<dbReference type="STRING" id="310780.SAMN05216267_105313"/>
<dbReference type="EMBL" id="FODD01000053">
    <property type="protein sequence ID" value="SEO90152.1"/>
    <property type="molecule type" value="Genomic_DNA"/>
</dbReference>
<accession>A0A1H8TGV4</accession>
<feature type="transmembrane region" description="Helical" evidence="9">
    <location>
        <begin position="286"/>
        <end position="304"/>
    </location>
</feature>
<feature type="transmembrane region" description="Helical" evidence="9">
    <location>
        <begin position="420"/>
        <end position="438"/>
    </location>
</feature>
<comment type="subcellular location">
    <subcellularLocation>
        <location evidence="1">Cell membrane</location>
        <topology evidence="1">Multi-pass membrane protein</topology>
    </subcellularLocation>
</comment>
<gene>
    <name evidence="10" type="ORF">SAMN05216267_105313</name>
</gene>
<feature type="transmembrane region" description="Helical" evidence="9">
    <location>
        <begin position="255"/>
        <end position="279"/>
    </location>
</feature>
<keyword evidence="6 9" id="KW-0472">Membrane</keyword>
<evidence type="ECO:0000256" key="3">
    <source>
        <dbReference type="ARBA" id="ARBA00022679"/>
    </source>
</evidence>
<protein>
    <submittedName>
        <fullName evidence="10">Arabinofuranan 3-O-arabinosyltransferase</fullName>
    </submittedName>
</protein>
<evidence type="ECO:0000256" key="1">
    <source>
        <dbReference type="ARBA" id="ARBA00004651"/>
    </source>
</evidence>
<name>A0A1H8TGV4_9ACTN</name>
<keyword evidence="5 9" id="KW-1133">Transmembrane helix</keyword>
<feature type="compositionally biased region" description="Low complexity" evidence="8">
    <location>
        <begin position="474"/>
        <end position="486"/>
    </location>
</feature>
<reference evidence="10 11" key="1">
    <citation type="submission" date="2016-10" db="EMBL/GenBank/DDBJ databases">
        <authorList>
            <person name="de Groot N.N."/>
        </authorList>
    </citation>
    <scope>NUCLEOTIDE SEQUENCE [LARGE SCALE GENOMIC DNA]</scope>
    <source>
        <strain evidence="10 11">CGMCC 4.2026</strain>
    </source>
</reference>
<feature type="transmembrane region" description="Helical" evidence="9">
    <location>
        <begin position="345"/>
        <end position="364"/>
    </location>
</feature>
<evidence type="ECO:0000256" key="6">
    <source>
        <dbReference type="ARBA" id="ARBA00023136"/>
    </source>
</evidence>
<evidence type="ECO:0000256" key="9">
    <source>
        <dbReference type="SAM" id="Phobius"/>
    </source>
</evidence>